<dbReference type="Proteomes" id="UP001275867">
    <property type="component" value="Unassembled WGS sequence"/>
</dbReference>
<dbReference type="AlphaFoldDB" id="A0AAP5TBH9"/>
<evidence type="ECO:0000313" key="3">
    <source>
        <dbReference type="Proteomes" id="UP000077280"/>
    </source>
</evidence>
<dbReference type="GO" id="GO:0005829">
    <property type="term" value="C:cytosol"/>
    <property type="evidence" value="ECO:0007669"/>
    <property type="project" value="TreeGrafter"/>
</dbReference>
<reference evidence="1" key="2">
    <citation type="submission" date="2019-10" db="EMBL/GenBank/DDBJ databases">
        <title>Malate fermentation in French cider.</title>
        <authorList>
            <person name="Cousin F.J."/>
            <person name="Medina Fernandez S."/>
            <person name="Misery B."/>
            <person name="Laplace J.-M."/>
            <person name="Cretenet M."/>
        </authorList>
    </citation>
    <scope>NUCLEOTIDE SEQUENCE</scope>
    <source>
        <strain evidence="1">UCMA15901</strain>
    </source>
</reference>
<dbReference type="PANTHER" id="PTHR10000:SF8">
    <property type="entry name" value="HAD SUPERFAMILY HYDROLASE-LIKE, TYPE 3"/>
    <property type="match status" value="1"/>
</dbReference>
<dbReference type="Pfam" id="PF08282">
    <property type="entry name" value="Hydrolase_3"/>
    <property type="match status" value="1"/>
</dbReference>
<dbReference type="SFLD" id="SFLDG01144">
    <property type="entry name" value="C2.B.4:_PGP_Like"/>
    <property type="match status" value="1"/>
</dbReference>
<dbReference type="InterPro" id="IPR006379">
    <property type="entry name" value="HAD-SF_hydro_IIB"/>
</dbReference>
<dbReference type="Gene3D" id="3.40.50.1000">
    <property type="entry name" value="HAD superfamily/HAD-like"/>
    <property type="match status" value="1"/>
</dbReference>
<keyword evidence="3" id="KW-1185">Reference proteome</keyword>
<dbReference type="GO" id="GO:0016791">
    <property type="term" value="F:phosphatase activity"/>
    <property type="evidence" value="ECO:0007669"/>
    <property type="project" value="UniProtKB-ARBA"/>
</dbReference>
<dbReference type="NCBIfam" id="TIGR00099">
    <property type="entry name" value="Cof-subfamily"/>
    <property type="match status" value="1"/>
</dbReference>
<protein>
    <submittedName>
        <fullName evidence="1 2">Hydrolase</fullName>
    </submittedName>
</protein>
<dbReference type="NCBIfam" id="TIGR01484">
    <property type="entry name" value="HAD-SF-IIB"/>
    <property type="match status" value="1"/>
</dbReference>
<keyword evidence="1" id="KW-0378">Hydrolase</keyword>
<name>A0AAP5TBH9_9LACO</name>
<dbReference type="SUPFAM" id="SSF56784">
    <property type="entry name" value="HAD-like"/>
    <property type="match status" value="1"/>
</dbReference>
<dbReference type="CDD" id="cd07516">
    <property type="entry name" value="HAD_Pase"/>
    <property type="match status" value="1"/>
</dbReference>
<dbReference type="InterPro" id="IPR023214">
    <property type="entry name" value="HAD_sf"/>
</dbReference>
<dbReference type="SFLD" id="SFLDS00003">
    <property type="entry name" value="Haloacid_Dehalogenase"/>
    <property type="match status" value="1"/>
</dbReference>
<accession>A0AAP5TBH9</accession>
<dbReference type="EMBL" id="WERX01000023">
    <property type="protein sequence ID" value="MDV7694728.1"/>
    <property type="molecule type" value="Genomic_DNA"/>
</dbReference>
<comment type="caution">
    <text evidence="1">The sequence shown here is derived from an EMBL/GenBank/DDBJ whole genome shotgun (WGS) entry which is preliminary data.</text>
</comment>
<dbReference type="GO" id="GO:0000287">
    <property type="term" value="F:magnesium ion binding"/>
    <property type="evidence" value="ECO:0007669"/>
    <property type="project" value="TreeGrafter"/>
</dbReference>
<dbReference type="GeneID" id="93384021"/>
<dbReference type="InterPro" id="IPR036412">
    <property type="entry name" value="HAD-like_sf"/>
</dbReference>
<dbReference type="Proteomes" id="UP000077280">
    <property type="component" value="Unassembled WGS sequence"/>
</dbReference>
<evidence type="ECO:0000313" key="2">
    <source>
        <dbReference type="EMBL" id="OAD64818.1"/>
    </source>
</evidence>
<dbReference type="Gene3D" id="3.30.1240.10">
    <property type="match status" value="1"/>
</dbReference>
<gene>
    <name evidence="2" type="ORF">A7K95_02765</name>
    <name evidence="1" type="ORF">GA842_07570</name>
</gene>
<dbReference type="InterPro" id="IPR000150">
    <property type="entry name" value="Cof"/>
</dbReference>
<reference evidence="2 3" key="1">
    <citation type="submission" date="2016-05" db="EMBL/GenBank/DDBJ databases">
        <title>Draft genome sequence of Pediococcus parvulus 2.6, a probiotic beta-glucan producer strain.</title>
        <authorList>
            <person name="Mohedano M.L."/>
            <person name="Perez-Ramos A."/>
            <person name="Duenas M.T."/>
            <person name="Lamontanara A."/>
            <person name="Orru L."/>
            <person name="Spano G."/>
            <person name="Capozzi V."/>
            <person name="Lopez P."/>
        </authorList>
    </citation>
    <scope>NUCLEOTIDE SEQUENCE [LARGE SCALE GENOMIC DNA]</scope>
    <source>
        <strain evidence="2 3">2.6</strain>
    </source>
</reference>
<dbReference type="RefSeq" id="WP_068805001.1">
    <property type="nucleotide sequence ID" value="NZ_CP158977.1"/>
</dbReference>
<evidence type="ECO:0000313" key="4">
    <source>
        <dbReference type="Proteomes" id="UP001275867"/>
    </source>
</evidence>
<sequence>MSIRLIALDIDDTLLDSQGKLLPNTITTIKKVTTSGIKVVLCSGRPLAGVKPYDAALGIDGDDQYAITYNGAVIESVSGRVVAKHLVKNEDYRKMTSYAQHQQIAFNVLDEHSLIYTADHDVNRITVVQAWENSAGLLIRTPDELPDNFEIAKGLFVGEKDQLDAIEAGVRATFGQDFYVVRAGQNFLELMNPVVNKGQALKDLAMALHLSANEVMAVGDERNDIPMFKFAGTAVAMGNGIELAKLNADYVTDTNDNDGLAKAIQKFALN</sequence>
<evidence type="ECO:0000313" key="1">
    <source>
        <dbReference type="EMBL" id="MDV7694728.1"/>
    </source>
</evidence>
<dbReference type="SFLD" id="SFLDG01140">
    <property type="entry name" value="C2.B:_Phosphomannomutase_and_P"/>
    <property type="match status" value="1"/>
</dbReference>
<dbReference type="PANTHER" id="PTHR10000">
    <property type="entry name" value="PHOSPHOSERINE PHOSPHATASE"/>
    <property type="match status" value="1"/>
</dbReference>
<proteinExistence type="predicted"/>
<organism evidence="1 4">
    <name type="scientific">Pediococcus parvulus</name>
    <dbReference type="NCBI Taxonomy" id="54062"/>
    <lineage>
        <taxon>Bacteria</taxon>
        <taxon>Bacillati</taxon>
        <taxon>Bacillota</taxon>
        <taxon>Bacilli</taxon>
        <taxon>Lactobacillales</taxon>
        <taxon>Lactobacillaceae</taxon>
        <taxon>Pediococcus</taxon>
    </lineage>
</organism>
<dbReference type="EMBL" id="LXND01000021">
    <property type="protein sequence ID" value="OAD64818.1"/>
    <property type="molecule type" value="Genomic_DNA"/>
</dbReference>